<accession>A0A517KXB2</accession>
<proteinExistence type="predicted"/>
<feature type="compositionally biased region" description="Pro residues" evidence="1">
    <location>
        <begin position="118"/>
        <end position="129"/>
    </location>
</feature>
<evidence type="ECO:0000313" key="2">
    <source>
        <dbReference type="EMBL" id="QDS68022.1"/>
    </source>
</evidence>
<name>A0A517KXB2_9PEZI</name>
<evidence type="ECO:0000256" key="1">
    <source>
        <dbReference type="SAM" id="MobiDB-lite"/>
    </source>
</evidence>
<dbReference type="Proteomes" id="UP000316270">
    <property type="component" value="Chromosome 1"/>
</dbReference>
<feature type="compositionally biased region" description="Basic and acidic residues" evidence="1">
    <location>
        <begin position="68"/>
        <end position="80"/>
    </location>
</feature>
<dbReference type="AlphaFoldDB" id="A0A517KXB2"/>
<feature type="region of interest" description="Disordered" evidence="1">
    <location>
        <begin position="32"/>
        <end position="231"/>
    </location>
</feature>
<gene>
    <name evidence="2" type="ORF">FKW77_009484</name>
</gene>
<dbReference type="EMBL" id="CP042185">
    <property type="protein sequence ID" value="QDS68022.1"/>
    <property type="molecule type" value="Genomic_DNA"/>
</dbReference>
<feature type="compositionally biased region" description="Basic and acidic residues" evidence="1">
    <location>
        <begin position="206"/>
        <end position="221"/>
    </location>
</feature>
<evidence type="ECO:0000313" key="3">
    <source>
        <dbReference type="Proteomes" id="UP000316270"/>
    </source>
</evidence>
<protein>
    <submittedName>
        <fullName evidence="2">Uncharacterized protein</fullName>
    </submittedName>
</protein>
<reference evidence="2 3" key="1">
    <citation type="submission" date="2019-07" db="EMBL/GenBank/DDBJ databases">
        <title>Finished genome of Venturia effusa.</title>
        <authorList>
            <person name="Young C.A."/>
            <person name="Cox M.P."/>
            <person name="Ganley A.R.D."/>
            <person name="David W.J."/>
        </authorList>
    </citation>
    <scope>NUCLEOTIDE SEQUENCE [LARGE SCALE GENOMIC DNA]</scope>
    <source>
        <strain evidence="3">albino</strain>
    </source>
</reference>
<keyword evidence="3" id="KW-1185">Reference proteome</keyword>
<sequence>MEGLDASNASRADADLDVDGAGLALSFDFSEVDVEAQPQPRPHTSRSHLHPLPLPPPPRTHTARNKTRIRELQEQLRELQDSPEAAHVTSNIPLSLSHPHPHPIQGQGQRQRYQKPLPRTPSPSPPHPPSGQTVPDSEGEITLVPSPNSRTLHPENDGRGRHGNTPTLPSPIPRHPRDPGSPISPSQQRRGRLDPNSRDGPINRAEPWRYNDSDNDSDSKTETSTTLGEAGLFTLFACRAREFEADE</sequence>
<organism evidence="2 3">
    <name type="scientific">Venturia effusa</name>
    <dbReference type="NCBI Taxonomy" id="50376"/>
    <lineage>
        <taxon>Eukaryota</taxon>
        <taxon>Fungi</taxon>
        <taxon>Dikarya</taxon>
        <taxon>Ascomycota</taxon>
        <taxon>Pezizomycotina</taxon>
        <taxon>Dothideomycetes</taxon>
        <taxon>Pleosporomycetidae</taxon>
        <taxon>Venturiales</taxon>
        <taxon>Venturiaceae</taxon>
        <taxon>Venturia</taxon>
    </lineage>
</organism>